<dbReference type="AlphaFoldDB" id="A0A8S0V3Y3"/>
<reference evidence="1 2" key="1">
    <citation type="submission" date="2019-12" db="EMBL/GenBank/DDBJ databases">
        <authorList>
            <person name="Alioto T."/>
            <person name="Alioto T."/>
            <person name="Gomez Garrido J."/>
        </authorList>
    </citation>
    <scope>NUCLEOTIDE SEQUENCE [LARGE SCALE GENOMIC DNA]</scope>
</reference>
<feature type="non-terminal residue" evidence="1">
    <location>
        <position position="50"/>
    </location>
</feature>
<sequence length="50" mass="5751">MSDALLFITMCIVDLPVDVHVKDGSVYTRNFYSPYVHNDYGILIVFKNLL</sequence>
<dbReference type="OrthoDB" id="2275718at2759"/>
<proteinExistence type="predicted"/>
<name>A0A8S0V3Y3_OLEEU</name>
<accession>A0A8S0V3Y3</accession>
<dbReference type="EMBL" id="CACTIH010009152">
    <property type="protein sequence ID" value="CAA3026147.1"/>
    <property type="molecule type" value="Genomic_DNA"/>
</dbReference>
<dbReference type="Gramene" id="OE9D001421T1">
    <property type="protein sequence ID" value="OE9D001421C1"/>
    <property type="gene ID" value="OE9D001421"/>
</dbReference>
<dbReference type="Proteomes" id="UP000594638">
    <property type="component" value="Unassembled WGS sequence"/>
</dbReference>
<comment type="caution">
    <text evidence="1">The sequence shown here is derived from an EMBL/GenBank/DDBJ whole genome shotgun (WGS) entry which is preliminary data.</text>
</comment>
<protein>
    <submittedName>
        <fullName evidence="1">Nuclear pore complex DDB_G0274915-like isoform X2</fullName>
    </submittedName>
</protein>
<evidence type="ECO:0000313" key="1">
    <source>
        <dbReference type="EMBL" id="CAA3026147.1"/>
    </source>
</evidence>
<organism evidence="1 2">
    <name type="scientific">Olea europaea subsp. europaea</name>
    <dbReference type="NCBI Taxonomy" id="158383"/>
    <lineage>
        <taxon>Eukaryota</taxon>
        <taxon>Viridiplantae</taxon>
        <taxon>Streptophyta</taxon>
        <taxon>Embryophyta</taxon>
        <taxon>Tracheophyta</taxon>
        <taxon>Spermatophyta</taxon>
        <taxon>Magnoliopsida</taxon>
        <taxon>eudicotyledons</taxon>
        <taxon>Gunneridae</taxon>
        <taxon>Pentapetalae</taxon>
        <taxon>asterids</taxon>
        <taxon>lamiids</taxon>
        <taxon>Lamiales</taxon>
        <taxon>Oleaceae</taxon>
        <taxon>Oleeae</taxon>
        <taxon>Olea</taxon>
    </lineage>
</organism>
<keyword evidence="2" id="KW-1185">Reference proteome</keyword>
<evidence type="ECO:0000313" key="2">
    <source>
        <dbReference type="Proteomes" id="UP000594638"/>
    </source>
</evidence>
<gene>
    <name evidence="1" type="ORF">OLEA9_D001421</name>
</gene>